<dbReference type="PANTHER" id="PTHR46194:SF1">
    <property type="entry name" value="PEPTIDYL-TRNA HYDROLASE PTRHD1-RELATED"/>
    <property type="match status" value="1"/>
</dbReference>
<dbReference type="InterPro" id="IPR023476">
    <property type="entry name" value="Pep_tRNA_hydro_II_dom_sf"/>
</dbReference>
<evidence type="ECO:0000313" key="5">
    <source>
        <dbReference type="WBParaSite" id="GPLIN_000832800"/>
    </source>
</evidence>
<dbReference type="AlphaFoldDB" id="A0A183C633"/>
<reference evidence="5" key="2">
    <citation type="submission" date="2016-06" db="UniProtKB">
        <authorList>
            <consortium name="WormBaseParasite"/>
        </authorList>
    </citation>
    <scope>IDENTIFICATION</scope>
</reference>
<dbReference type="SUPFAM" id="SSF102462">
    <property type="entry name" value="Peptidyl-tRNA hydrolase II"/>
    <property type="match status" value="1"/>
</dbReference>
<dbReference type="Proteomes" id="UP000050741">
    <property type="component" value="Unassembled WGS sequence"/>
</dbReference>
<keyword evidence="2" id="KW-0378">Hydrolase</keyword>
<evidence type="ECO:0000256" key="2">
    <source>
        <dbReference type="ARBA" id="ARBA00022801"/>
    </source>
</evidence>
<evidence type="ECO:0000256" key="1">
    <source>
        <dbReference type="ARBA" id="ARBA00013260"/>
    </source>
</evidence>
<dbReference type="InterPro" id="IPR042237">
    <property type="entry name" value="PTRHD1"/>
</dbReference>
<sequence>MVERRVMYLLLRADLLGNMHWPLGAVFTQIAHAATACIWAFRNDPEVVEYMTDMDNMHKVTLKVPDEQSLLEHAKKLADGGIAHRIWHEDGMAVCIAVKPMQKQRLKPLLSNLPLYK</sequence>
<dbReference type="PANTHER" id="PTHR46194">
    <property type="entry name" value="PEPTIDYL-TRNA HYDROLASE PTRHD1-RELATED"/>
    <property type="match status" value="1"/>
</dbReference>
<dbReference type="EC" id="3.1.1.29" evidence="1"/>
<dbReference type="Pfam" id="PF01981">
    <property type="entry name" value="PTH2"/>
    <property type="match status" value="1"/>
</dbReference>
<dbReference type="InterPro" id="IPR002833">
    <property type="entry name" value="PTH2"/>
</dbReference>
<evidence type="ECO:0000256" key="3">
    <source>
        <dbReference type="ARBA" id="ARBA00048707"/>
    </source>
</evidence>
<comment type="catalytic activity">
    <reaction evidence="3">
        <text>an N-acyl-L-alpha-aminoacyl-tRNA + H2O = an N-acyl-L-amino acid + a tRNA + H(+)</text>
        <dbReference type="Rhea" id="RHEA:54448"/>
        <dbReference type="Rhea" id="RHEA-COMP:10123"/>
        <dbReference type="Rhea" id="RHEA-COMP:13883"/>
        <dbReference type="ChEBI" id="CHEBI:15377"/>
        <dbReference type="ChEBI" id="CHEBI:15378"/>
        <dbReference type="ChEBI" id="CHEBI:59874"/>
        <dbReference type="ChEBI" id="CHEBI:78442"/>
        <dbReference type="ChEBI" id="CHEBI:138191"/>
        <dbReference type="EC" id="3.1.1.29"/>
    </reaction>
</comment>
<name>A0A183C633_GLOPA</name>
<proteinExistence type="predicted"/>
<accession>A0A183C633</accession>
<reference evidence="4" key="1">
    <citation type="submission" date="2014-05" db="EMBL/GenBank/DDBJ databases">
        <title>The genome and life-stage specific transcriptomes of Globodera pallida elucidate key aspects of plant parasitism by a cyst nematode.</title>
        <authorList>
            <person name="Cotton J.A."/>
            <person name="Lilley C.J."/>
            <person name="Jones L.M."/>
            <person name="Kikuchi T."/>
            <person name="Reid A.J."/>
            <person name="Thorpe P."/>
            <person name="Tsai I.J."/>
            <person name="Beasley H."/>
            <person name="Blok V."/>
            <person name="Cock P.J.A."/>
            <person name="Van den Akker S.E."/>
            <person name="Holroyd N."/>
            <person name="Hunt M."/>
            <person name="Mantelin S."/>
            <person name="Naghra H."/>
            <person name="Pain A."/>
            <person name="Palomares-Rius J.E."/>
            <person name="Zarowiecki M."/>
            <person name="Berriman M."/>
            <person name="Jones J.T."/>
            <person name="Urwin P.E."/>
        </authorList>
    </citation>
    <scope>NUCLEOTIDE SEQUENCE [LARGE SCALE GENOMIC DNA]</scope>
    <source>
        <strain evidence="4">Lindley</strain>
    </source>
</reference>
<evidence type="ECO:0000313" key="4">
    <source>
        <dbReference type="Proteomes" id="UP000050741"/>
    </source>
</evidence>
<organism evidence="4 5">
    <name type="scientific">Globodera pallida</name>
    <name type="common">Potato cyst nematode worm</name>
    <name type="synonym">Heterodera pallida</name>
    <dbReference type="NCBI Taxonomy" id="36090"/>
    <lineage>
        <taxon>Eukaryota</taxon>
        <taxon>Metazoa</taxon>
        <taxon>Ecdysozoa</taxon>
        <taxon>Nematoda</taxon>
        <taxon>Chromadorea</taxon>
        <taxon>Rhabditida</taxon>
        <taxon>Tylenchina</taxon>
        <taxon>Tylenchomorpha</taxon>
        <taxon>Tylenchoidea</taxon>
        <taxon>Heteroderidae</taxon>
        <taxon>Heteroderinae</taxon>
        <taxon>Globodera</taxon>
    </lineage>
</organism>
<keyword evidence="4" id="KW-1185">Reference proteome</keyword>
<dbReference type="WBParaSite" id="GPLIN_000832800">
    <property type="protein sequence ID" value="GPLIN_000832800"/>
    <property type="gene ID" value="GPLIN_000832800"/>
</dbReference>
<protein>
    <recommendedName>
        <fullName evidence="1">peptidyl-tRNA hydrolase</fullName>
        <ecNumber evidence="1">3.1.1.29</ecNumber>
    </recommendedName>
</protein>
<dbReference type="Gene3D" id="3.40.1490.10">
    <property type="entry name" value="Bit1"/>
    <property type="match status" value="1"/>
</dbReference>
<dbReference type="GO" id="GO:0004045">
    <property type="term" value="F:peptidyl-tRNA hydrolase activity"/>
    <property type="evidence" value="ECO:0007669"/>
    <property type="project" value="UniProtKB-EC"/>
</dbReference>